<dbReference type="GO" id="GO:0005506">
    <property type="term" value="F:iron ion binding"/>
    <property type="evidence" value="ECO:0007669"/>
    <property type="project" value="InterPro"/>
</dbReference>
<keyword evidence="7 11" id="KW-0479">Metal-binding</keyword>
<keyword evidence="13" id="KW-1133">Transmembrane helix</keyword>
<dbReference type="OrthoDB" id="1470350at2759"/>
<comment type="subcellular location">
    <subcellularLocation>
        <location evidence="4">Endoplasmic reticulum membrane</location>
        <topology evidence="4">Peripheral membrane protein</topology>
    </subcellularLocation>
    <subcellularLocation>
        <location evidence="3">Microsome membrane</location>
        <topology evidence="3">Peripheral membrane protein</topology>
    </subcellularLocation>
</comment>
<evidence type="ECO:0000256" key="1">
    <source>
        <dbReference type="ARBA" id="ARBA00001971"/>
    </source>
</evidence>
<dbReference type="GO" id="GO:0005789">
    <property type="term" value="C:endoplasmic reticulum membrane"/>
    <property type="evidence" value="ECO:0007669"/>
    <property type="project" value="UniProtKB-SubCell"/>
</dbReference>
<dbReference type="InterPro" id="IPR017972">
    <property type="entry name" value="Cyt_P450_CS"/>
</dbReference>
<protein>
    <submittedName>
        <fullName evidence="15">Probable cytochrome P450 4aa1</fullName>
    </submittedName>
</protein>
<dbReference type="PROSITE" id="PS00086">
    <property type="entry name" value="CYTOCHROME_P450"/>
    <property type="match status" value="1"/>
</dbReference>
<dbReference type="PANTHER" id="PTHR24291:SF177">
    <property type="entry name" value="CYTOCHROME P450 4AA1-RELATED"/>
    <property type="match status" value="1"/>
</dbReference>
<dbReference type="PRINTS" id="PR00385">
    <property type="entry name" value="P450"/>
</dbReference>
<comment type="cofactor">
    <cofactor evidence="1 11">
        <name>heme</name>
        <dbReference type="ChEBI" id="CHEBI:30413"/>
    </cofactor>
</comment>
<evidence type="ECO:0000313" key="15">
    <source>
        <dbReference type="RefSeq" id="XP_015517516.1"/>
    </source>
</evidence>
<organism evidence="15">
    <name type="scientific">Neodiprion lecontei</name>
    <name type="common">Redheaded pine sawfly</name>
    <dbReference type="NCBI Taxonomy" id="441921"/>
    <lineage>
        <taxon>Eukaryota</taxon>
        <taxon>Metazoa</taxon>
        <taxon>Ecdysozoa</taxon>
        <taxon>Arthropoda</taxon>
        <taxon>Hexapoda</taxon>
        <taxon>Insecta</taxon>
        <taxon>Pterygota</taxon>
        <taxon>Neoptera</taxon>
        <taxon>Endopterygota</taxon>
        <taxon>Hymenoptera</taxon>
        <taxon>Tenthredinoidea</taxon>
        <taxon>Diprionidae</taxon>
        <taxon>Diprioninae</taxon>
        <taxon>Neodiprion</taxon>
    </lineage>
</organism>
<dbReference type="InterPro" id="IPR036396">
    <property type="entry name" value="Cyt_P450_sf"/>
</dbReference>
<evidence type="ECO:0000256" key="3">
    <source>
        <dbReference type="ARBA" id="ARBA00004174"/>
    </source>
</evidence>
<dbReference type="Proteomes" id="UP000829291">
    <property type="component" value="Chromosome 2"/>
</dbReference>
<dbReference type="GO" id="GO:0004497">
    <property type="term" value="F:monooxygenase activity"/>
    <property type="evidence" value="ECO:0007669"/>
    <property type="project" value="UniProtKB-KW"/>
</dbReference>
<feature type="transmembrane region" description="Helical" evidence="13">
    <location>
        <begin position="34"/>
        <end position="55"/>
    </location>
</feature>
<dbReference type="FunCoup" id="A0A6J0BRV1">
    <property type="interactions" value="18"/>
</dbReference>
<keyword evidence="8 12" id="KW-0560">Oxidoreductase</keyword>
<dbReference type="RefSeq" id="XP_015517516.1">
    <property type="nucleotide sequence ID" value="XM_015662030.2"/>
</dbReference>
<dbReference type="CTD" id="36752"/>
<accession>A0A6J0BRV1</accession>
<evidence type="ECO:0000256" key="10">
    <source>
        <dbReference type="ARBA" id="ARBA00023033"/>
    </source>
</evidence>
<feature type="binding site" description="axial binding residue" evidence="11">
    <location>
        <position position="450"/>
    </location>
    <ligand>
        <name>heme</name>
        <dbReference type="ChEBI" id="CHEBI:30413"/>
    </ligand>
    <ligandPart>
        <name>Fe</name>
        <dbReference type="ChEBI" id="CHEBI:18248"/>
    </ligandPart>
</feature>
<dbReference type="GO" id="GO:0020037">
    <property type="term" value="F:heme binding"/>
    <property type="evidence" value="ECO:0007669"/>
    <property type="project" value="InterPro"/>
</dbReference>
<evidence type="ECO:0000256" key="5">
    <source>
        <dbReference type="ARBA" id="ARBA00010617"/>
    </source>
</evidence>
<dbReference type="PANTHER" id="PTHR24291">
    <property type="entry name" value="CYTOCHROME P450 FAMILY 4"/>
    <property type="match status" value="1"/>
</dbReference>
<dbReference type="CDD" id="cd20628">
    <property type="entry name" value="CYP4"/>
    <property type="match status" value="1"/>
</dbReference>
<evidence type="ECO:0000256" key="13">
    <source>
        <dbReference type="SAM" id="Phobius"/>
    </source>
</evidence>
<dbReference type="InterPro" id="IPR050196">
    <property type="entry name" value="Cytochrome_P450_Monoox"/>
</dbReference>
<sequence>MLCICDFNENGAWACVAVLVVIYAIYAFRNYFRIVRFILTLNGPPALPLVGNAYLATDKTLLQQMSHTAYDMYGPIFRIWLTVFPAVVLFEPADIQVILSSSKHLEKTYFYRMLHNFVGDGLITSEGDRWKIHRKILQPAFHLNILDRFTDTFAECANHLVQGIINSGEKNVNLTKFVNDAVIDILNETILGVTLVSKKQMQMEEEESPFRKGQVVAPYRMVHPWLLVNWIYEMTATGQRENAHRAELFMTCKKMIAEKREVIRKTKSKIISEVDDPQRKTSMLEFMVEVSEKNPSFTEDDIVNECCTFMLAGQDSVGSAVAITMFLLATHHEWQQKCVQELEDIFEADSRSPTMKDLREMRCLEMCIKESLRLYPSVPTFARKLGEDTKVGNYVIPAGCDVFVAPYATHRLPHHYPDPHTFDPTRFDPDNSEKRHPYAFFPFSAGPRNCIGYKFAMLEMKALISAVLRNFHLSPIPGKEEVRPKFRLTLRAQGGLWVNFRPRYSNLVENLYVSM</sequence>
<gene>
    <name evidence="15" type="primary">LOC107222602</name>
</gene>
<keyword evidence="14" id="KW-1185">Reference proteome</keyword>
<dbReference type="GeneID" id="107222602"/>
<comment type="function">
    <text evidence="2">May be involved in the metabolism of insect hormones and in the breakdown of synthetic insecticides.</text>
</comment>
<proteinExistence type="inferred from homology"/>
<evidence type="ECO:0000256" key="4">
    <source>
        <dbReference type="ARBA" id="ARBA00004406"/>
    </source>
</evidence>
<evidence type="ECO:0000313" key="14">
    <source>
        <dbReference type="Proteomes" id="UP000829291"/>
    </source>
</evidence>
<evidence type="ECO:0000256" key="2">
    <source>
        <dbReference type="ARBA" id="ARBA00003690"/>
    </source>
</evidence>
<evidence type="ECO:0000256" key="12">
    <source>
        <dbReference type="RuleBase" id="RU000461"/>
    </source>
</evidence>
<dbReference type="Gene3D" id="1.10.630.10">
    <property type="entry name" value="Cytochrome P450"/>
    <property type="match status" value="1"/>
</dbReference>
<dbReference type="GO" id="GO:0016705">
    <property type="term" value="F:oxidoreductase activity, acting on paired donors, with incorporation or reduction of molecular oxygen"/>
    <property type="evidence" value="ECO:0007669"/>
    <property type="project" value="InterPro"/>
</dbReference>
<dbReference type="InParanoid" id="A0A6J0BRV1"/>
<keyword evidence="10 12" id="KW-0503">Monooxygenase</keyword>
<evidence type="ECO:0000256" key="8">
    <source>
        <dbReference type="ARBA" id="ARBA00023002"/>
    </source>
</evidence>
<keyword evidence="13" id="KW-0812">Transmembrane</keyword>
<dbReference type="Pfam" id="PF00067">
    <property type="entry name" value="p450"/>
    <property type="match status" value="1"/>
</dbReference>
<name>A0A6J0BRV1_NEOLC</name>
<evidence type="ECO:0000256" key="9">
    <source>
        <dbReference type="ARBA" id="ARBA00023004"/>
    </source>
</evidence>
<keyword evidence="13" id="KW-0472">Membrane</keyword>
<evidence type="ECO:0000256" key="11">
    <source>
        <dbReference type="PIRSR" id="PIRSR602403-1"/>
    </source>
</evidence>
<reference evidence="15" key="1">
    <citation type="submission" date="2025-08" db="UniProtKB">
        <authorList>
            <consortium name="RefSeq"/>
        </authorList>
    </citation>
    <scope>IDENTIFICATION</scope>
    <source>
        <tissue evidence="15">Thorax and Abdomen</tissue>
    </source>
</reference>
<feature type="transmembrane region" description="Helical" evidence="13">
    <location>
        <begin position="12"/>
        <end position="28"/>
    </location>
</feature>
<dbReference type="InterPro" id="IPR002403">
    <property type="entry name" value="Cyt_P450_E_grp-IV"/>
</dbReference>
<dbReference type="KEGG" id="nlo:107222602"/>
<evidence type="ECO:0000256" key="6">
    <source>
        <dbReference type="ARBA" id="ARBA00022617"/>
    </source>
</evidence>
<keyword evidence="9 11" id="KW-0408">Iron</keyword>
<dbReference type="SUPFAM" id="SSF48264">
    <property type="entry name" value="Cytochrome P450"/>
    <property type="match status" value="1"/>
</dbReference>
<comment type="similarity">
    <text evidence="5 12">Belongs to the cytochrome P450 family.</text>
</comment>
<evidence type="ECO:0000256" key="7">
    <source>
        <dbReference type="ARBA" id="ARBA00022723"/>
    </source>
</evidence>
<dbReference type="PRINTS" id="PR00465">
    <property type="entry name" value="EP450IV"/>
</dbReference>
<dbReference type="AlphaFoldDB" id="A0A6J0BRV1"/>
<keyword evidence="6 11" id="KW-0349">Heme</keyword>
<dbReference type="InterPro" id="IPR001128">
    <property type="entry name" value="Cyt_P450"/>
</dbReference>